<name>A0ABQ5TPJ5_9BACI</name>
<evidence type="ECO:0000256" key="3">
    <source>
        <dbReference type="ARBA" id="ARBA00022448"/>
    </source>
</evidence>
<dbReference type="RefSeq" id="WP_069684767.1">
    <property type="nucleotide sequence ID" value="NZ_BSKO01000001.1"/>
</dbReference>
<protein>
    <submittedName>
        <fullName evidence="9">AI-2E family transporter</fullName>
    </submittedName>
</protein>
<dbReference type="Pfam" id="PF01594">
    <property type="entry name" value="AI-2E_transport"/>
    <property type="match status" value="1"/>
</dbReference>
<feature type="transmembrane region" description="Helical" evidence="8">
    <location>
        <begin position="152"/>
        <end position="181"/>
    </location>
</feature>
<keyword evidence="6 8" id="KW-1133">Transmembrane helix</keyword>
<evidence type="ECO:0000313" key="10">
    <source>
        <dbReference type="Proteomes" id="UP001275436"/>
    </source>
</evidence>
<evidence type="ECO:0000256" key="7">
    <source>
        <dbReference type="ARBA" id="ARBA00023136"/>
    </source>
</evidence>
<feature type="transmembrane region" description="Helical" evidence="8">
    <location>
        <begin position="222"/>
        <end position="239"/>
    </location>
</feature>
<evidence type="ECO:0000256" key="4">
    <source>
        <dbReference type="ARBA" id="ARBA00022475"/>
    </source>
</evidence>
<feature type="transmembrane region" description="Helical" evidence="8">
    <location>
        <begin position="66"/>
        <end position="91"/>
    </location>
</feature>
<feature type="transmembrane region" description="Helical" evidence="8">
    <location>
        <begin position="36"/>
        <end position="54"/>
    </location>
</feature>
<keyword evidence="7 8" id="KW-0472">Membrane</keyword>
<dbReference type="Proteomes" id="UP001275436">
    <property type="component" value="Unassembled WGS sequence"/>
</dbReference>
<evidence type="ECO:0000313" key="9">
    <source>
        <dbReference type="EMBL" id="GLO67724.1"/>
    </source>
</evidence>
<comment type="caution">
    <text evidence="9">The sequence shown here is derived from an EMBL/GenBank/DDBJ whole genome shotgun (WGS) entry which is preliminary data.</text>
</comment>
<reference evidence="9 10" key="1">
    <citation type="submission" date="2023-02" db="EMBL/GenBank/DDBJ databases">
        <title>Oceanobacillus kimchii IFOP_LL358 isolated form Alexandrium catenella lab strain.</title>
        <authorList>
            <person name="Gajardo G."/>
            <person name="Ueki S."/>
            <person name="Maruyama F."/>
        </authorList>
    </citation>
    <scope>NUCLEOTIDE SEQUENCE [LARGE SCALE GENOMIC DNA]</scope>
    <source>
        <strain evidence="9 10">IFOP_LL358</strain>
    </source>
</reference>
<accession>A0ABQ5TPJ5</accession>
<organism evidence="9 10">
    <name type="scientific">Oceanobacillus kimchii</name>
    <dbReference type="NCBI Taxonomy" id="746691"/>
    <lineage>
        <taxon>Bacteria</taxon>
        <taxon>Bacillati</taxon>
        <taxon>Bacillota</taxon>
        <taxon>Bacilli</taxon>
        <taxon>Bacillales</taxon>
        <taxon>Bacillaceae</taxon>
        <taxon>Oceanobacillus</taxon>
    </lineage>
</organism>
<dbReference type="EMBL" id="BSKO01000001">
    <property type="protein sequence ID" value="GLO67724.1"/>
    <property type="molecule type" value="Genomic_DNA"/>
</dbReference>
<comment type="similarity">
    <text evidence="2">Belongs to the autoinducer-2 exporter (AI-2E) (TC 2.A.86) family.</text>
</comment>
<feature type="transmembrane region" description="Helical" evidence="8">
    <location>
        <begin position="245"/>
        <end position="274"/>
    </location>
</feature>
<dbReference type="InterPro" id="IPR002549">
    <property type="entry name" value="AI-2E-like"/>
</dbReference>
<keyword evidence="5 8" id="KW-0812">Transmembrane</keyword>
<evidence type="ECO:0000256" key="6">
    <source>
        <dbReference type="ARBA" id="ARBA00022989"/>
    </source>
</evidence>
<dbReference type="PANTHER" id="PTHR21716:SF53">
    <property type="entry name" value="PERMEASE PERM-RELATED"/>
    <property type="match status" value="1"/>
</dbReference>
<feature type="transmembrane region" description="Helical" evidence="8">
    <location>
        <begin position="7"/>
        <end position="30"/>
    </location>
</feature>
<proteinExistence type="inferred from homology"/>
<evidence type="ECO:0000256" key="8">
    <source>
        <dbReference type="SAM" id="Phobius"/>
    </source>
</evidence>
<feature type="transmembrane region" description="Helical" evidence="8">
    <location>
        <begin position="319"/>
        <end position="341"/>
    </location>
</feature>
<evidence type="ECO:0000256" key="2">
    <source>
        <dbReference type="ARBA" id="ARBA00009773"/>
    </source>
</evidence>
<sequence>MSHKRWFQVLMFFILLFLLILLISQTSFIFTPLLQLIGAVALPIIGAGILYYLTKPVMNFLVKRKVPKILSIVIVFLLIISVIALFVLFIWPIARDQANRLIDSIPGMIKMVEDFISYWQQNYSSIPDQVISAINDFAQDIPAYLENATSNIFGFLGAFIGQLVSIVLGVILIPFFLFFMLKDGHKLVPFITQLFSEKKAKNIQSLLNKIDKVLTSFIQGQLLVSLAVGILLLIGYLIIGLQYSVILALFGMLMNVIPFLGPYIAVIPALLVGAFQDPMNLLWVAIIMLVAQQIESTLISPNVMGQVLNLHPLTVITTILAAGSIAGFIGILFAVPIYAVFRTIAIHFYQTYVKSKKEKQDALI</sequence>
<comment type="subcellular location">
    <subcellularLocation>
        <location evidence="1">Cell membrane</location>
        <topology evidence="1">Multi-pass membrane protein</topology>
    </subcellularLocation>
</comment>
<dbReference type="PANTHER" id="PTHR21716">
    <property type="entry name" value="TRANSMEMBRANE PROTEIN"/>
    <property type="match status" value="1"/>
</dbReference>
<keyword evidence="4" id="KW-1003">Cell membrane</keyword>
<evidence type="ECO:0000256" key="5">
    <source>
        <dbReference type="ARBA" id="ARBA00022692"/>
    </source>
</evidence>
<gene>
    <name evidence="9" type="ORF">MACH08_35080</name>
</gene>
<evidence type="ECO:0000256" key="1">
    <source>
        <dbReference type="ARBA" id="ARBA00004651"/>
    </source>
</evidence>
<feature type="transmembrane region" description="Helical" evidence="8">
    <location>
        <begin position="281"/>
        <end position="299"/>
    </location>
</feature>
<keyword evidence="3" id="KW-0813">Transport</keyword>
<keyword evidence="10" id="KW-1185">Reference proteome</keyword>